<dbReference type="InterPro" id="IPR004107">
    <property type="entry name" value="Integrase_SAM-like_N"/>
</dbReference>
<evidence type="ECO:0000256" key="5">
    <source>
        <dbReference type="SAM" id="MobiDB-lite"/>
    </source>
</evidence>
<dbReference type="CDD" id="cd00799">
    <property type="entry name" value="INT_Cre_C"/>
    <property type="match status" value="1"/>
</dbReference>
<dbReference type="PROSITE" id="PS51898">
    <property type="entry name" value="TYR_RECOMBINASE"/>
    <property type="match status" value="1"/>
</dbReference>
<dbReference type="Gene3D" id="1.10.443.10">
    <property type="entry name" value="Intergrase catalytic core"/>
    <property type="match status" value="1"/>
</dbReference>
<reference evidence="8 9" key="1">
    <citation type="submission" date="2016-10" db="EMBL/GenBank/DDBJ databases">
        <authorList>
            <person name="Varghese N."/>
            <person name="Submissions S."/>
        </authorList>
    </citation>
    <scope>NUCLEOTIDE SEQUENCE [LARGE SCALE GENOMIC DNA]</scope>
    <source>
        <strain evidence="8 9">DSM 18839</strain>
    </source>
</reference>
<sequence length="370" mass="40126">MSDAEGDTESDAGPTTLPAPTAPGVVELDPSLDRALIANLGDAGRNNDAALSENTRRSYETGWRQYCAWCRPRYLTPLTEHPEQIATFLASLVPSGDAAARKKLSTVKLRLAALKHFFREAGQGLDWKHPAIRNQLKGLARNNPVLVRQEPVQALGIEDLTTIVAAIDTTWLRGLRDRALILVGYAGALRRSELVAIDADHLQAVDGGYEIWLGTTKTDEGDRDNVCVIAETGTSLCPVRAVNDWMERAGVSEGPVFRAFDPLGGLKHTALTAQSVRLILKERAGEVGLDVRSTYRGGKTITAPIRWGGHSLRRGMATAVAEATDGDVTAVQRAGRWKTPVTALRYVEETRRVDRSASALVMGGKRKTSD</sequence>
<proteinExistence type="predicted"/>
<evidence type="ECO:0000259" key="6">
    <source>
        <dbReference type="PROSITE" id="PS51898"/>
    </source>
</evidence>
<organism evidence="8 9">
    <name type="scientific">Thalassobaculum litoreum DSM 18839</name>
    <dbReference type="NCBI Taxonomy" id="1123362"/>
    <lineage>
        <taxon>Bacteria</taxon>
        <taxon>Pseudomonadati</taxon>
        <taxon>Pseudomonadota</taxon>
        <taxon>Alphaproteobacteria</taxon>
        <taxon>Rhodospirillales</taxon>
        <taxon>Thalassobaculaceae</taxon>
        <taxon>Thalassobaculum</taxon>
    </lineage>
</organism>
<dbReference type="InterPro" id="IPR013762">
    <property type="entry name" value="Integrase-like_cat_sf"/>
</dbReference>
<dbReference type="AlphaFoldDB" id="A0A8G2BMF7"/>
<gene>
    <name evidence="8" type="ORF">SAMN05660686_04775</name>
</gene>
<feature type="compositionally biased region" description="Acidic residues" evidence="5">
    <location>
        <begin position="1"/>
        <end position="10"/>
    </location>
</feature>
<feature type="compositionally biased region" description="Low complexity" evidence="5">
    <location>
        <begin position="12"/>
        <end position="24"/>
    </location>
</feature>
<feature type="domain" description="Tyr recombinase" evidence="6">
    <location>
        <begin position="150"/>
        <end position="361"/>
    </location>
</feature>
<dbReference type="PROSITE" id="PS51900">
    <property type="entry name" value="CB"/>
    <property type="match status" value="1"/>
</dbReference>
<evidence type="ECO:0000256" key="2">
    <source>
        <dbReference type="ARBA" id="ARBA00023125"/>
    </source>
</evidence>
<name>A0A8G2BMF7_9PROT</name>
<dbReference type="RefSeq" id="WP_093154411.1">
    <property type="nucleotide sequence ID" value="NZ_FNBW01000021.1"/>
</dbReference>
<dbReference type="InterPro" id="IPR044068">
    <property type="entry name" value="CB"/>
</dbReference>
<keyword evidence="9" id="KW-1185">Reference proteome</keyword>
<feature type="region of interest" description="Disordered" evidence="5">
    <location>
        <begin position="1"/>
        <end position="25"/>
    </location>
</feature>
<dbReference type="InterPro" id="IPR052925">
    <property type="entry name" value="Phage_Integrase-like_Recomb"/>
</dbReference>
<accession>A0A8G2BMF7</accession>
<dbReference type="InterPro" id="IPR002104">
    <property type="entry name" value="Integrase_catalytic"/>
</dbReference>
<dbReference type="EMBL" id="FNBW01000021">
    <property type="protein sequence ID" value="SDG54148.1"/>
    <property type="molecule type" value="Genomic_DNA"/>
</dbReference>
<dbReference type="SUPFAM" id="SSF47823">
    <property type="entry name" value="lambda integrase-like, N-terminal domain"/>
    <property type="match status" value="1"/>
</dbReference>
<dbReference type="OrthoDB" id="5513193at2"/>
<dbReference type="GO" id="GO:0006310">
    <property type="term" value="P:DNA recombination"/>
    <property type="evidence" value="ECO:0007669"/>
    <property type="project" value="UniProtKB-KW"/>
</dbReference>
<evidence type="ECO:0000313" key="9">
    <source>
        <dbReference type="Proteomes" id="UP000198615"/>
    </source>
</evidence>
<feature type="domain" description="Core-binding (CB)" evidence="7">
    <location>
        <begin position="38"/>
        <end position="122"/>
    </location>
</feature>
<dbReference type="PANTHER" id="PTHR34605:SF4">
    <property type="entry name" value="DNA ADENINE METHYLTRANSFERASE"/>
    <property type="match status" value="1"/>
</dbReference>
<evidence type="ECO:0000313" key="8">
    <source>
        <dbReference type="EMBL" id="SDG54148.1"/>
    </source>
</evidence>
<dbReference type="Pfam" id="PF00589">
    <property type="entry name" value="Phage_integrase"/>
    <property type="match status" value="1"/>
</dbReference>
<dbReference type="Gene3D" id="1.10.150.130">
    <property type="match status" value="1"/>
</dbReference>
<dbReference type="SUPFAM" id="SSF56349">
    <property type="entry name" value="DNA breaking-rejoining enzymes"/>
    <property type="match status" value="1"/>
</dbReference>
<dbReference type="Pfam" id="PF02899">
    <property type="entry name" value="Phage_int_SAM_1"/>
    <property type="match status" value="1"/>
</dbReference>
<protein>
    <submittedName>
        <fullName evidence="8">Site-specific recombinase XerD</fullName>
    </submittedName>
</protein>
<keyword evidence="2 4" id="KW-0238">DNA-binding</keyword>
<dbReference type="Proteomes" id="UP000198615">
    <property type="component" value="Unassembled WGS sequence"/>
</dbReference>
<keyword evidence="1" id="KW-0229">DNA integration</keyword>
<evidence type="ECO:0000256" key="3">
    <source>
        <dbReference type="ARBA" id="ARBA00023172"/>
    </source>
</evidence>
<evidence type="ECO:0000259" key="7">
    <source>
        <dbReference type="PROSITE" id="PS51900"/>
    </source>
</evidence>
<dbReference type="InterPro" id="IPR010998">
    <property type="entry name" value="Integrase_recombinase_N"/>
</dbReference>
<dbReference type="GO" id="GO:0015074">
    <property type="term" value="P:DNA integration"/>
    <property type="evidence" value="ECO:0007669"/>
    <property type="project" value="UniProtKB-KW"/>
</dbReference>
<dbReference type="PANTHER" id="PTHR34605">
    <property type="entry name" value="PHAGE_INTEGRASE DOMAIN-CONTAINING PROTEIN"/>
    <property type="match status" value="1"/>
</dbReference>
<evidence type="ECO:0000256" key="4">
    <source>
        <dbReference type="PROSITE-ProRule" id="PRU01248"/>
    </source>
</evidence>
<keyword evidence="3" id="KW-0233">DNA recombination</keyword>
<dbReference type="GO" id="GO:0003677">
    <property type="term" value="F:DNA binding"/>
    <property type="evidence" value="ECO:0007669"/>
    <property type="project" value="UniProtKB-UniRule"/>
</dbReference>
<evidence type="ECO:0000256" key="1">
    <source>
        <dbReference type="ARBA" id="ARBA00022908"/>
    </source>
</evidence>
<dbReference type="InterPro" id="IPR011010">
    <property type="entry name" value="DNA_brk_join_enz"/>
</dbReference>
<comment type="caution">
    <text evidence="8">The sequence shown here is derived from an EMBL/GenBank/DDBJ whole genome shotgun (WGS) entry which is preliminary data.</text>
</comment>